<evidence type="ECO:0000256" key="2">
    <source>
        <dbReference type="SAM" id="MobiDB-lite"/>
    </source>
</evidence>
<feature type="region of interest" description="Disordered" evidence="2">
    <location>
        <begin position="1"/>
        <end position="105"/>
    </location>
</feature>
<dbReference type="Pfam" id="PF04082">
    <property type="entry name" value="Fungal_trans"/>
    <property type="match status" value="1"/>
</dbReference>
<dbReference type="OrthoDB" id="3266505at2759"/>
<reference evidence="4 5" key="1">
    <citation type="journal article" date="2016" name="Genome Biol. Evol.">
        <title>Divergent and convergent evolution of fungal pathogenicity.</title>
        <authorList>
            <person name="Shang Y."/>
            <person name="Xiao G."/>
            <person name="Zheng P."/>
            <person name="Cen K."/>
            <person name="Zhan S."/>
            <person name="Wang C."/>
        </authorList>
    </citation>
    <scope>NUCLEOTIDE SEQUENCE [LARGE SCALE GENOMIC DNA]</scope>
    <source>
        <strain evidence="4 5">RCEF 264</strain>
    </source>
</reference>
<feature type="region of interest" description="Disordered" evidence="2">
    <location>
        <begin position="621"/>
        <end position="642"/>
    </location>
</feature>
<dbReference type="Proteomes" id="UP000076874">
    <property type="component" value="Unassembled WGS sequence"/>
</dbReference>
<feature type="compositionally biased region" description="Low complexity" evidence="2">
    <location>
        <begin position="72"/>
        <end position="81"/>
    </location>
</feature>
<organism evidence="4 5">
    <name type="scientific">Niveomyces insectorum RCEF 264</name>
    <dbReference type="NCBI Taxonomy" id="1081102"/>
    <lineage>
        <taxon>Eukaryota</taxon>
        <taxon>Fungi</taxon>
        <taxon>Dikarya</taxon>
        <taxon>Ascomycota</taxon>
        <taxon>Pezizomycotina</taxon>
        <taxon>Sordariomycetes</taxon>
        <taxon>Hypocreomycetidae</taxon>
        <taxon>Hypocreales</taxon>
        <taxon>Cordycipitaceae</taxon>
        <taxon>Niveomyces</taxon>
    </lineage>
</organism>
<evidence type="ECO:0000259" key="3">
    <source>
        <dbReference type="SMART" id="SM00906"/>
    </source>
</evidence>
<dbReference type="InterPro" id="IPR050987">
    <property type="entry name" value="AtrR-like"/>
</dbReference>
<dbReference type="GO" id="GO:0003700">
    <property type="term" value="F:DNA-binding transcription factor activity"/>
    <property type="evidence" value="ECO:0007669"/>
    <property type="project" value="InterPro"/>
</dbReference>
<feature type="compositionally biased region" description="Low complexity" evidence="2">
    <location>
        <begin position="626"/>
        <end position="642"/>
    </location>
</feature>
<evidence type="ECO:0000256" key="1">
    <source>
        <dbReference type="ARBA" id="ARBA00023242"/>
    </source>
</evidence>
<evidence type="ECO:0000313" key="4">
    <source>
        <dbReference type="EMBL" id="OAA60354.1"/>
    </source>
</evidence>
<name>A0A167T9E2_9HYPO</name>
<dbReference type="EMBL" id="AZHD01000009">
    <property type="protein sequence ID" value="OAA60354.1"/>
    <property type="molecule type" value="Genomic_DNA"/>
</dbReference>
<keyword evidence="1" id="KW-0539">Nucleus</keyword>
<evidence type="ECO:0000313" key="5">
    <source>
        <dbReference type="Proteomes" id="UP000076874"/>
    </source>
</evidence>
<dbReference type="InterPro" id="IPR007219">
    <property type="entry name" value="XnlR_reg_dom"/>
</dbReference>
<protein>
    <submittedName>
        <fullName evidence="4">Transcription factor</fullName>
    </submittedName>
</protein>
<keyword evidence="5" id="KW-1185">Reference proteome</keyword>
<accession>A0A167T9E2</accession>
<feature type="domain" description="Xylanolytic transcriptional activator regulatory" evidence="3">
    <location>
        <begin position="317"/>
        <end position="390"/>
    </location>
</feature>
<feature type="compositionally biased region" description="Pro residues" evidence="2">
    <location>
        <begin position="142"/>
        <end position="159"/>
    </location>
</feature>
<dbReference type="CDD" id="cd12148">
    <property type="entry name" value="fungal_TF_MHR"/>
    <property type="match status" value="1"/>
</dbReference>
<feature type="region of interest" description="Disordered" evidence="2">
    <location>
        <begin position="139"/>
        <end position="178"/>
    </location>
</feature>
<dbReference type="PANTHER" id="PTHR46910">
    <property type="entry name" value="TRANSCRIPTION FACTOR PDR1"/>
    <property type="match status" value="1"/>
</dbReference>
<dbReference type="GO" id="GO:0008270">
    <property type="term" value="F:zinc ion binding"/>
    <property type="evidence" value="ECO:0007669"/>
    <property type="project" value="InterPro"/>
</dbReference>
<dbReference type="STRING" id="1081102.A0A167T9E2"/>
<dbReference type="SMART" id="SM00906">
    <property type="entry name" value="Fungal_trans"/>
    <property type="match status" value="1"/>
</dbReference>
<dbReference type="PANTHER" id="PTHR46910:SF39">
    <property type="entry name" value="ZN(II)2CYS6 TRANSCRIPTION FACTOR (EUROFUNG)"/>
    <property type="match status" value="1"/>
</dbReference>
<feature type="compositionally biased region" description="Polar residues" evidence="2">
    <location>
        <begin position="1"/>
        <end position="18"/>
    </location>
</feature>
<proteinExistence type="predicted"/>
<dbReference type="GO" id="GO:0006351">
    <property type="term" value="P:DNA-templated transcription"/>
    <property type="evidence" value="ECO:0007669"/>
    <property type="project" value="InterPro"/>
</dbReference>
<dbReference type="AlphaFoldDB" id="A0A167T9E2"/>
<comment type="caution">
    <text evidence="4">The sequence shown here is derived from an EMBL/GenBank/DDBJ whole genome shotgun (WGS) entry which is preliminary data.</text>
</comment>
<dbReference type="GO" id="GO:0003677">
    <property type="term" value="F:DNA binding"/>
    <property type="evidence" value="ECO:0007669"/>
    <property type="project" value="InterPro"/>
</dbReference>
<sequence length="709" mass="77421">MSAISSPSQPNRRSTPRPSKTHAAVVENLKSRLARYENWAATDPTASPSAHSDRLPDTGIDGHFGPSPPSVSRPASSRPASQRNGSLSQRRPPAVAIPTSASLSSSSAFSSRVQELFGQSPPFAGPAPSTTAPAEFATARRLPPPSAPPLHAPPTPPLPTTAQDLRPPAAASPVSGGQVPAASLDHIVPSLPPLPSNDDLQCCVRAVGLFMGTTQHYFDQREFADRLCLFCAHRDDPVQYQTPWFLELLLVVATGKLMLGDFESSDGPGGWPGARLFAYAQNHLPTLSELRVLGRLGIEILALVAVYLQNTYRKEDAYIYISTALRLAVLHGFHLSSTAKHLLQSELVDTNRLWWSVYMQEKRLSAATGNPSNISDDLITVDLPDDSPGFSAAAPLRTSVEIARVTGRILATLYGDGLQSEASFITNAQEVVQAIYDISREIPSPPKFEAPAEFRFDDAAYELRRSGSLHMMLFQTTILTTRPIMLYVARCILGGQDRVINGDDNLAGSSLGKLCRTCSEAARRLLSMLARLKRHDLFAICGFYDFDAIFSAAFIMILTAIYNSACRPEDRIAHHPPGLADAIEILDDLARRGNAFAAEKLVEVRHVWALLSESIEMDATAGMSAPQSQPPQEQQQRHPQIMPDRSADTWPTFDPAPTAHNINDVVIADLPIEAYYDYWNSLSNNQDWSLTGENISDFAEFGRYMADMQ</sequence>
<gene>
    <name evidence="4" type="ORF">SPI_05478</name>
</gene>